<dbReference type="EMBL" id="BK015152">
    <property type="protein sequence ID" value="DAD93050.1"/>
    <property type="molecule type" value="Genomic_DNA"/>
</dbReference>
<evidence type="ECO:0000313" key="1">
    <source>
        <dbReference type="EMBL" id="DAD93050.1"/>
    </source>
</evidence>
<name>A0A8S5NFG5_9CAUD</name>
<organism evidence="1">
    <name type="scientific">Siphoviridae sp. ctHEr2</name>
    <dbReference type="NCBI Taxonomy" id="2826229"/>
    <lineage>
        <taxon>Viruses</taxon>
        <taxon>Duplodnaviria</taxon>
        <taxon>Heunggongvirae</taxon>
        <taxon>Uroviricota</taxon>
        <taxon>Caudoviricetes</taxon>
    </lineage>
</organism>
<reference evidence="1" key="1">
    <citation type="journal article" date="2021" name="Proc. Natl. Acad. Sci. U.S.A.">
        <title>A Catalog of Tens of Thousands of Viruses from Human Metagenomes Reveals Hidden Associations with Chronic Diseases.</title>
        <authorList>
            <person name="Tisza M.J."/>
            <person name="Buck C.B."/>
        </authorList>
    </citation>
    <scope>NUCLEOTIDE SEQUENCE</scope>
    <source>
        <strain evidence="1">CtHEr2</strain>
    </source>
</reference>
<proteinExistence type="predicted"/>
<accession>A0A8S5NFG5</accession>
<sequence>MPALTWNESGKRYGETGTKMGVIYRKDSAGKYTIAEAWGGLTGVSTEPEGGEANDNYADDQKYLTLMSAENFKGTIKAFDFPPSFSECDGTAYLDDSLKGSFVTGQDRIPFGFSWVTTIVNDDKGTAFGQRVHIAYGCLASPSSQENSTINDSPSLKEFSWSFTGTPVPVPGKKASAYLYFDSRYEKPKVMQKLLEILHGNGATNAALPTPAELITQLKAAAQ</sequence>
<protein>
    <submittedName>
        <fullName evidence="1">Tail tube protein</fullName>
    </submittedName>
</protein>